<feature type="compositionally biased region" description="Basic and acidic residues" evidence="1">
    <location>
        <begin position="1"/>
        <end position="11"/>
    </location>
</feature>
<feature type="compositionally biased region" description="Low complexity" evidence="1">
    <location>
        <begin position="318"/>
        <end position="331"/>
    </location>
</feature>
<evidence type="ECO:0000313" key="2">
    <source>
        <dbReference type="EMBL" id="ATY60576.1"/>
    </source>
</evidence>
<organism evidence="2 3">
    <name type="scientific">Cordyceps militaris</name>
    <name type="common">Caterpillar fungus</name>
    <name type="synonym">Clavaria militaris</name>
    <dbReference type="NCBI Taxonomy" id="73501"/>
    <lineage>
        <taxon>Eukaryota</taxon>
        <taxon>Fungi</taxon>
        <taxon>Dikarya</taxon>
        <taxon>Ascomycota</taxon>
        <taxon>Pezizomycotina</taxon>
        <taxon>Sordariomycetes</taxon>
        <taxon>Hypocreomycetidae</taxon>
        <taxon>Hypocreales</taxon>
        <taxon>Cordycipitaceae</taxon>
        <taxon>Cordyceps</taxon>
    </lineage>
</organism>
<evidence type="ECO:0000256" key="1">
    <source>
        <dbReference type="SAM" id="MobiDB-lite"/>
    </source>
</evidence>
<dbReference type="VEuPathDB" id="FungiDB:A9K55_006547"/>
<reference evidence="2 3" key="1">
    <citation type="journal article" date="2017" name="BMC Genomics">
        <title>Chromosome level assembly and secondary metabolite potential of the parasitic fungus Cordyceps militaris.</title>
        <authorList>
            <person name="Kramer G.J."/>
            <person name="Nodwell J.R."/>
        </authorList>
    </citation>
    <scope>NUCLEOTIDE SEQUENCE [LARGE SCALE GENOMIC DNA]</scope>
    <source>
        <strain evidence="2 3">ATCC 34164</strain>
    </source>
</reference>
<feature type="compositionally biased region" description="Basic and acidic residues" evidence="1">
    <location>
        <begin position="265"/>
        <end position="293"/>
    </location>
</feature>
<feature type="region of interest" description="Disordered" evidence="1">
    <location>
        <begin position="1"/>
        <end position="132"/>
    </location>
</feature>
<gene>
    <name evidence="2" type="ORF">A9K55_006547</name>
</gene>
<proteinExistence type="predicted"/>
<feature type="compositionally biased region" description="Polar residues" evidence="1">
    <location>
        <begin position="301"/>
        <end position="311"/>
    </location>
</feature>
<evidence type="ECO:0000313" key="3">
    <source>
        <dbReference type="Proteomes" id="UP000323067"/>
    </source>
</evidence>
<dbReference type="VEuPathDB" id="FungiDB:CCM_02371"/>
<sequence>MNPDPPRRRFAPEPIETTYKSHRAAPLPLPGIRVGPNPELTPEPSPRSLSPASAYPRIRRRFAPQLIETSRRSHRVGDAGPATRPTDKTDITPYTNHIYTAKAKSKKRHDGPIAEEETLQRKQPTRRETEEEEVKEYLLELAAKEAERQIQEDALAAFPNSHAREGGVAHFYFRDGSSSEESPGRSPAEDDRGRRRLRRKTSSLDLNWWQRHMQEHAEKLVHEREDAEEASRMFEDLDMTSDSELDKMDLTVPPDALWTTSRRASLGDRRDSASEQAEARKWAAAKKENEALHVLRGPAPESTTPDRSQPRAQHHLQHQPLQKQPPQQHLPANASGIRHHHDPFGRPFAALGIRPEAAQLQRIRKFASPPMLGKELNFRKCPSPKQTKLETDHSFVLSQNAKHNRDLSGKSGLWRGYCCRSESTGGYLVPAELHPPAMMATPRTPGTPKELFAHEVDCVLAVSDEPASLWDAAAAESPGSLPGTCAGTAEHRLRSRAPKGLHMLHGLDERLQQEKVRAERDDKIAVEFGDEFVTQVYNYLSLGYPAMARSFDEELARISRVSVEDLGRDDDKQLAKGHMLEMSLDDTPEEARCPRWKALRVYIVEWARQHPDLDNLNPLAWGVHERRGSWAI</sequence>
<name>A0A2H4SBV8_CORMI</name>
<feature type="region of interest" description="Disordered" evidence="1">
    <location>
        <begin position="174"/>
        <end position="197"/>
    </location>
</feature>
<dbReference type="Proteomes" id="UP000323067">
    <property type="component" value="Chromosome vi"/>
</dbReference>
<accession>A0A2H4SBV8</accession>
<feature type="compositionally biased region" description="Low complexity" evidence="1">
    <location>
        <begin position="174"/>
        <end position="186"/>
    </location>
</feature>
<protein>
    <submittedName>
        <fullName evidence="2">Uncharacterized protein</fullName>
    </submittedName>
</protein>
<dbReference type="OrthoDB" id="4716584at2759"/>
<dbReference type="AlphaFoldDB" id="A0A2H4SBV8"/>
<feature type="region of interest" description="Disordered" evidence="1">
    <location>
        <begin position="259"/>
        <end position="346"/>
    </location>
</feature>
<dbReference type="EMBL" id="CP023323">
    <property type="protein sequence ID" value="ATY60576.1"/>
    <property type="molecule type" value="Genomic_DNA"/>
</dbReference>